<dbReference type="InterPro" id="IPR049052">
    <property type="entry name" value="nSTAND1"/>
</dbReference>
<dbReference type="GO" id="GO:0007166">
    <property type="term" value="P:cell surface receptor signaling pathway"/>
    <property type="evidence" value="ECO:0007669"/>
    <property type="project" value="InterPro"/>
</dbReference>
<dbReference type="InterPro" id="IPR027417">
    <property type="entry name" value="P-loop_NTPase"/>
</dbReference>
<name>A0A0C3BRH1_HEBCY</name>
<feature type="repeat" description="TPR" evidence="1">
    <location>
        <begin position="935"/>
        <end position="968"/>
    </location>
</feature>
<dbReference type="Gene3D" id="1.20.930.20">
    <property type="entry name" value="Adaptor protein Cbl, N-terminal domain"/>
    <property type="match status" value="1"/>
</dbReference>
<dbReference type="Pfam" id="PF20703">
    <property type="entry name" value="nSTAND1"/>
    <property type="match status" value="1"/>
</dbReference>
<dbReference type="InterPro" id="IPR011990">
    <property type="entry name" value="TPR-like_helical_dom_sf"/>
</dbReference>
<dbReference type="InterPro" id="IPR036537">
    <property type="entry name" value="Adaptor_Cbl_N_dom_sf"/>
</dbReference>
<dbReference type="Gene3D" id="1.25.40.10">
    <property type="entry name" value="Tetratricopeptide repeat domain"/>
    <property type="match status" value="1"/>
</dbReference>
<dbReference type="PANTHER" id="PTHR47691:SF3">
    <property type="entry name" value="HTH-TYPE TRANSCRIPTIONAL REGULATOR RV0890C-RELATED"/>
    <property type="match status" value="1"/>
</dbReference>
<dbReference type="SUPFAM" id="SSF52540">
    <property type="entry name" value="P-loop containing nucleoside triphosphate hydrolases"/>
    <property type="match status" value="1"/>
</dbReference>
<feature type="domain" description="Novel STAND NTPase 1" evidence="2">
    <location>
        <begin position="303"/>
        <end position="447"/>
    </location>
</feature>
<dbReference type="Gene3D" id="3.40.50.300">
    <property type="entry name" value="P-loop containing nucleotide triphosphate hydrolases"/>
    <property type="match status" value="1"/>
</dbReference>
<sequence>MPVGCFSWCRLLTQRGAKKQSVVVEFDESHKLWKNRLLGAFEATSVEDPITEPKSDEELSETTRALVPTTKQYIVASGKQSLTLLQSAASVIPVPLLQEAIGVALKIIEVCEEASAIEQKVKELQDRVGYLMVVIVDHVTAKNEEGSKEAVVKAAKGIEEDIKGLVSTLGTINRDLAEISAQNRWVIAFYKKLNMSTLEDCINRLSTALDRFKVHTFSAYNHDIKAQAPLLQLANDLRDSDLLQKLQSRLEKIQHLTQHVADKVDNIDDKVEDIRTILFKLKRSGTMLVSDKLVRQEMPLKPEIFHGRDDLVEDIARLLMTEETSHVCILGPGGMGKTSVSLAVVESPLVQERYPAGSRFWVPCLEATSATLLLETLYVQMQVPGDKQVTLEKIISALEELNQPCLILLDNFETPWNAPGGTQKQVGDILRKLTTLKHVAILVTMRGTYPPCETINWQSQTIQPTDQAACRRIFHDINPSSKDDPDVGHLLAALGHMPFAVTLMANLGKRGKSTVKQLLDSWYTSGTDMLSVTNSPEKSMNRSISLSVDSDFVKRDPDALLLLTILSLLPAGTTTQNLRWWAPTIKMIPSAIATLSDAALLVENKRKDIDSSVLFVLPVVQSFMQQQDRTTEEIRMQIHSSCCQYVLDHACRYDESAFPVKSKALAAEDPNIQSILLGSLTMQAMSSSNITTEALIAFSWHRCDTKPDLNIAKHALAVANASGVKIYIASAVWCLGKTYQQLGDHRPSYDFLQEAYQLFKALPPGEAESQRLGGQCGTDLVNEACLALKDKSEAVSLARDVEKKCAALSDDLVHGRSLMLLGKALNAARERQEALVHLEHAKTMLKAVNNTPNLATACQTIARVHYYERRLPEALDAIDEAWKRAQLTDSPYIQGIISREFSKILFSANRDTEAWMYIEIALMRALYVGDQLTIANALEYMGYGYLRRGDYQNAYSAYEAAAERYPGTVEAWCGKTCKENMARIKQKQANIGMEIGFHRHGFDFETSLFYPPVQLSANDVPISIS</sequence>
<evidence type="ECO:0000256" key="1">
    <source>
        <dbReference type="PROSITE-ProRule" id="PRU00339"/>
    </source>
</evidence>
<accession>A0A0C3BRH1</accession>
<dbReference type="HOGENOM" id="CLU_010537_0_0_1"/>
<dbReference type="PANTHER" id="PTHR47691">
    <property type="entry name" value="REGULATOR-RELATED"/>
    <property type="match status" value="1"/>
</dbReference>
<gene>
    <name evidence="3" type="ORF">M413DRAFT_29445</name>
</gene>
<evidence type="ECO:0000313" key="4">
    <source>
        <dbReference type="Proteomes" id="UP000053424"/>
    </source>
</evidence>
<dbReference type="EMBL" id="KN831786">
    <property type="protein sequence ID" value="KIM39270.1"/>
    <property type="molecule type" value="Genomic_DNA"/>
</dbReference>
<reference evidence="3 4" key="1">
    <citation type="submission" date="2014-04" db="EMBL/GenBank/DDBJ databases">
        <authorList>
            <consortium name="DOE Joint Genome Institute"/>
            <person name="Kuo A."/>
            <person name="Gay G."/>
            <person name="Dore J."/>
            <person name="Kohler A."/>
            <person name="Nagy L.G."/>
            <person name="Floudas D."/>
            <person name="Copeland A."/>
            <person name="Barry K.W."/>
            <person name="Cichocki N."/>
            <person name="Veneault-Fourrey C."/>
            <person name="LaButti K."/>
            <person name="Lindquist E.A."/>
            <person name="Lipzen A."/>
            <person name="Lundell T."/>
            <person name="Morin E."/>
            <person name="Murat C."/>
            <person name="Sun H."/>
            <person name="Tunlid A."/>
            <person name="Henrissat B."/>
            <person name="Grigoriev I.V."/>
            <person name="Hibbett D.S."/>
            <person name="Martin F."/>
            <person name="Nordberg H.P."/>
            <person name="Cantor M.N."/>
            <person name="Hua S.X."/>
        </authorList>
    </citation>
    <scope>NUCLEOTIDE SEQUENCE [LARGE SCALE GENOMIC DNA]</scope>
    <source>
        <strain evidence="4">h7</strain>
    </source>
</reference>
<dbReference type="InterPro" id="IPR059179">
    <property type="entry name" value="MLKL-like_MCAfunc"/>
</dbReference>
<dbReference type="CDD" id="cd21037">
    <property type="entry name" value="MLKL_NTD"/>
    <property type="match status" value="1"/>
</dbReference>
<keyword evidence="1" id="KW-0802">TPR repeat</keyword>
<reference evidence="4" key="2">
    <citation type="submission" date="2015-01" db="EMBL/GenBank/DDBJ databases">
        <title>Evolutionary Origins and Diversification of the Mycorrhizal Mutualists.</title>
        <authorList>
            <consortium name="DOE Joint Genome Institute"/>
            <consortium name="Mycorrhizal Genomics Consortium"/>
            <person name="Kohler A."/>
            <person name="Kuo A."/>
            <person name="Nagy L.G."/>
            <person name="Floudas D."/>
            <person name="Copeland A."/>
            <person name="Barry K.W."/>
            <person name="Cichocki N."/>
            <person name="Veneault-Fourrey C."/>
            <person name="LaButti K."/>
            <person name="Lindquist E.A."/>
            <person name="Lipzen A."/>
            <person name="Lundell T."/>
            <person name="Morin E."/>
            <person name="Murat C."/>
            <person name="Riley R."/>
            <person name="Ohm R."/>
            <person name="Sun H."/>
            <person name="Tunlid A."/>
            <person name="Henrissat B."/>
            <person name="Grigoriev I.V."/>
            <person name="Hibbett D.S."/>
            <person name="Martin F."/>
        </authorList>
    </citation>
    <scope>NUCLEOTIDE SEQUENCE [LARGE SCALE GENOMIC DNA]</scope>
    <source>
        <strain evidence="4">h7</strain>
    </source>
</reference>
<dbReference type="SMART" id="SM00028">
    <property type="entry name" value="TPR"/>
    <property type="match status" value="4"/>
</dbReference>
<keyword evidence="4" id="KW-1185">Reference proteome</keyword>
<evidence type="ECO:0000259" key="2">
    <source>
        <dbReference type="Pfam" id="PF20703"/>
    </source>
</evidence>
<proteinExistence type="predicted"/>
<evidence type="ECO:0000313" key="3">
    <source>
        <dbReference type="EMBL" id="KIM39270.1"/>
    </source>
</evidence>
<dbReference type="SUPFAM" id="SSF48452">
    <property type="entry name" value="TPR-like"/>
    <property type="match status" value="1"/>
</dbReference>
<organism evidence="3 4">
    <name type="scientific">Hebeloma cylindrosporum</name>
    <dbReference type="NCBI Taxonomy" id="76867"/>
    <lineage>
        <taxon>Eukaryota</taxon>
        <taxon>Fungi</taxon>
        <taxon>Dikarya</taxon>
        <taxon>Basidiomycota</taxon>
        <taxon>Agaricomycotina</taxon>
        <taxon>Agaricomycetes</taxon>
        <taxon>Agaricomycetidae</taxon>
        <taxon>Agaricales</taxon>
        <taxon>Agaricineae</taxon>
        <taxon>Hymenogastraceae</taxon>
        <taxon>Hebeloma</taxon>
    </lineage>
</organism>
<dbReference type="InterPro" id="IPR019734">
    <property type="entry name" value="TPR_rpt"/>
</dbReference>
<dbReference type="OrthoDB" id="3052556at2759"/>
<dbReference type="PROSITE" id="PS50005">
    <property type="entry name" value="TPR"/>
    <property type="match status" value="1"/>
</dbReference>
<dbReference type="STRING" id="686832.A0A0C3BRH1"/>
<dbReference type="Proteomes" id="UP000053424">
    <property type="component" value="Unassembled WGS sequence"/>
</dbReference>
<dbReference type="AlphaFoldDB" id="A0A0C3BRH1"/>
<protein>
    <recommendedName>
        <fullName evidence="2">Novel STAND NTPase 1 domain-containing protein</fullName>
    </recommendedName>
</protein>